<organism evidence="1 2">
    <name type="scientific">Chryseosolibacter histidini</name>
    <dbReference type="NCBI Taxonomy" id="2782349"/>
    <lineage>
        <taxon>Bacteria</taxon>
        <taxon>Pseudomonadati</taxon>
        <taxon>Bacteroidota</taxon>
        <taxon>Cytophagia</taxon>
        <taxon>Cytophagales</taxon>
        <taxon>Chryseotaleaceae</taxon>
        <taxon>Chryseosolibacter</taxon>
    </lineage>
</organism>
<dbReference type="EMBL" id="JAHESF010000042">
    <property type="protein sequence ID" value="MBT1700524.1"/>
    <property type="molecule type" value="Genomic_DNA"/>
</dbReference>
<comment type="caution">
    <text evidence="1">The sequence shown here is derived from an EMBL/GenBank/DDBJ whole genome shotgun (WGS) entry which is preliminary data.</text>
</comment>
<dbReference type="AlphaFoldDB" id="A0AAP2GLV3"/>
<protein>
    <recommendedName>
        <fullName evidence="3">Polysaccharide (De)acetylase</fullName>
    </recommendedName>
</protein>
<reference evidence="1 2" key="1">
    <citation type="submission" date="2021-05" db="EMBL/GenBank/DDBJ databases">
        <title>A Polyphasic approach of four new species of the genus Ohtaekwangia: Ohtaekwangia histidinii sp. nov., Ohtaekwangia cretensis sp. nov., Ohtaekwangia indiensis sp. nov., Ohtaekwangia reichenbachii sp. nov. from diverse environment.</title>
        <authorList>
            <person name="Octaviana S."/>
        </authorList>
    </citation>
    <scope>NUCLEOTIDE SEQUENCE [LARGE SCALE GENOMIC DNA]</scope>
    <source>
        <strain evidence="1 2">PWU4</strain>
    </source>
</reference>
<name>A0AAP2GLV3_9BACT</name>
<dbReference type="InterPro" id="IPR011330">
    <property type="entry name" value="Glyco_hydro/deAcase_b/a-brl"/>
</dbReference>
<evidence type="ECO:0000313" key="1">
    <source>
        <dbReference type="EMBL" id="MBT1700524.1"/>
    </source>
</evidence>
<dbReference type="RefSeq" id="WP_254169213.1">
    <property type="nucleotide sequence ID" value="NZ_JAHESF010000042.1"/>
</dbReference>
<dbReference type="Gene3D" id="3.20.20.370">
    <property type="entry name" value="Glycoside hydrolase/deacetylase"/>
    <property type="match status" value="1"/>
</dbReference>
<evidence type="ECO:0000313" key="2">
    <source>
        <dbReference type="Proteomes" id="UP001319200"/>
    </source>
</evidence>
<proteinExistence type="predicted"/>
<dbReference type="SUPFAM" id="SSF88713">
    <property type="entry name" value="Glycoside hydrolase/deacetylase"/>
    <property type="match status" value="1"/>
</dbReference>
<dbReference type="Proteomes" id="UP001319200">
    <property type="component" value="Unassembled WGS sequence"/>
</dbReference>
<gene>
    <name evidence="1" type="ORF">KK083_26790</name>
</gene>
<accession>A0AAP2GLV3</accession>
<evidence type="ECO:0008006" key="3">
    <source>
        <dbReference type="Google" id="ProtNLM"/>
    </source>
</evidence>
<dbReference type="GO" id="GO:0005975">
    <property type="term" value="P:carbohydrate metabolic process"/>
    <property type="evidence" value="ECO:0007669"/>
    <property type="project" value="InterPro"/>
</dbReference>
<sequence>MNIRTIGASVMRNLRNIPGWTSRRKIVVIESDDWGSIRVPSKEVYERFLKYGFKVTSSQYNRLDCLESNEDLESLFEVLSSSRDKNGNPAVLTANAIMANPDFRKIKDSGYREYHYEHFTETLKRYPCHNKVFQLYEQGQQQRLFRPQFHGREHLNISRWMKALQQGGKDVLFAFDQETTFSGQGDYSFMEAMDMDSPAELDQVTAIAADGLQMFRKTFGYASQSFIAPCYTWDSGMEGQLAKQGVSYLQGSRYQYIPNGGFDNYKKASHYLGKRNDNNLIYLVRNSVFEPGLLYKSDWVDYTLASINDAFRWNKPAIICSHRINFIGTIDPANRDNNLKMLRQLLSTIVKKWPDVEFMSSDELGDLIKTTTSK</sequence>
<keyword evidence="2" id="KW-1185">Reference proteome</keyword>